<evidence type="ECO:0000259" key="2">
    <source>
        <dbReference type="Pfam" id="PF26604"/>
    </source>
</evidence>
<dbReference type="RefSeq" id="WP_386090312.1">
    <property type="nucleotide sequence ID" value="NZ_JBHRXN010000017.1"/>
</dbReference>
<name>A0ABV7RCN5_9NEIS</name>
<dbReference type="Pfam" id="PF26604">
    <property type="entry name" value="CBU_0592"/>
    <property type="match status" value="1"/>
</dbReference>
<dbReference type="Proteomes" id="UP001595741">
    <property type="component" value="Unassembled WGS sequence"/>
</dbReference>
<comment type="caution">
    <text evidence="3">The sequence shown here is derived from an EMBL/GenBank/DDBJ whole genome shotgun (WGS) entry which is preliminary data.</text>
</comment>
<dbReference type="NCBIfam" id="NF047864">
    <property type="entry name" value="CBU_0592_membra"/>
    <property type="match status" value="1"/>
</dbReference>
<keyword evidence="4" id="KW-1185">Reference proteome</keyword>
<feature type="transmembrane region" description="Helical" evidence="1">
    <location>
        <begin position="34"/>
        <end position="50"/>
    </location>
</feature>
<feature type="transmembrane region" description="Helical" evidence="1">
    <location>
        <begin position="56"/>
        <end position="72"/>
    </location>
</feature>
<organism evidence="3 4">
    <name type="scientific">Vogesella facilis</name>
    <dbReference type="NCBI Taxonomy" id="1655232"/>
    <lineage>
        <taxon>Bacteria</taxon>
        <taxon>Pseudomonadati</taxon>
        <taxon>Pseudomonadota</taxon>
        <taxon>Betaproteobacteria</taxon>
        <taxon>Neisseriales</taxon>
        <taxon>Chromobacteriaceae</taxon>
        <taxon>Vogesella</taxon>
    </lineage>
</organism>
<evidence type="ECO:0000256" key="1">
    <source>
        <dbReference type="SAM" id="Phobius"/>
    </source>
</evidence>
<sequence>MAFHVLVGLFGTACYVGAYALLQLRKLRMDTRRYAGLNLLGGVCSLYSLAYDFNLAAVVSQAFWLLFTLVGLRSRNRAQA</sequence>
<proteinExistence type="predicted"/>
<keyword evidence="1" id="KW-0812">Transmembrane</keyword>
<dbReference type="InterPro" id="IPR058058">
    <property type="entry name" value="CBU_0592-like"/>
</dbReference>
<evidence type="ECO:0000313" key="4">
    <source>
        <dbReference type="Proteomes" id="UP001595741"/>
    </source>
</evidence>
<accession>A0ABV7RCN5</accession>
<keyword evidence="1" id="KW-1133">Transmembrane helix</keyword>
<evidence type="ECO:0000313" key="3">
    <source>
        <dbReference type="EMBL" id="MFC3532054.1"/>
    </source>
</evidence>
<dbReference type="EMBL" id="JBHRXN010000017">
    <property type="protein sequence ID" value="MFC3532054.1"/>
    <property type="molecule type" value="Genomic_DNA"/>
</dbReference>
<protein>
    <submittedName>
        <fullName evidence="3">Cyclic nucleotide-binding protein</fullName>
    </submittedName>
</protein>
<reference evidence="4" key="1">
    <citation type="journal article" date="2019" name="Int. J. Syst. Evol. Microbiol.">
        <title>The Global Catalogue of Microorganisms (GCM) 10K type strain sequencing project: providing services to taxonomists for standard genome sequencing and annotation.</title>
        <authorList>
            <consortium name="The Broad Institute Genomics Platform"/>
            <consortium name="The Broad Institute Genome Sequencing Center for Infectious Disease"/>
            <person name="Wu L."/>
            <person name="Ma J."/>
        </authorList>
    </citation>
    <scope>NUCLEOTIDE SEQUENCE [LARGE SCALE GENOMIC DNA]</scope>
    <source>
        <strain evidence="4">KCTC 42742</strain>
    </source>
</reference>
<feature type="transmembrane region" description="Helical" evidence="1">
    <location>
        <begin position="6"/>
        <end position="22"/>
    </location>
</feature>
<gene>
    <name evidence="3" type="ORF">ACFOLG_07630</name>
</gene>
<feature type="domain" description="CBU-0592-like" evidence="2">
    <location>
        <begin position="6"/>
        <end position="75"/>
    </location>
</feature>
<keyword evidence="1" id="KW-0472">Membrane</keyword>